<evidence type="ECO:0000313" key="2">
    <source>
        <dbReference type="Proteomes" id="UP001204142"/>
    </source>
</evidence>
<dbReference type="InterPro" id="IPR038026">
    <property type="entry name" value="MtlR-like_sf"/>
</dbReference>
<dbReference type="Gene3D" id="1.20.120.330">
    <property type="entry name" value="Nucleotidyltransferases domain 2"/>
    <property type="match status" value="1"/>
</dbReference>
<keyword evidence="2" id="KW-1185">Reference proteome</keyword>
<sequence length="226" mass="25157">MTKRSEAKNIKDSPAKKIDGWLFKASARIESLETALKITPGFFWKLCDQGDDWSFLIKVHALLEMAIGHLIQQRIGIPELDSLIEKASLNGGTTSKIKIASALSLIDKDTTNFVDALSNLRNKAAHRIDSVALTMDDFIQAIDEKDVKNLFLRRSADQSKESIMETVKIAPRFTIWISALNMLTEVYEKKKEILAPSAVQYMSNHFLTGGLPLTGLKGLLDLPTDP</sequence>
<dbReference type="Proteomes" id="UP001204142">
    <property type="component" value="Unassembled WGS sequence"/>
</dbReference>
<proteinExistence type="predicted"/>
<comment type="caution">
    <text evidence="1">The sequence shown here is derived from an EMBL/GenBank/DDBJ whole genome shotgun (WGS) entry which is preliminary data.</text>
</comment>
<accession>A0ABT1WFX8</accession>
<name>A0ABT1WFX8_9BURK</name>
<gene>
    <name evidence="1" type="ORF">NQT62_08090</name>
</gene>
<organism evidence="1 2">
    <name type="scientific">Limnobacter humi</name>
    <dbReference type="NCBI Taxonomy" id="1778671"/>
    <lineage>
        <taxon>Bacteria</taxon>
        <taxon>Pseudomonadati</taxon>
        <taxon>Pseudomonadota</taxon>
        <taxon>Betaproteobacteria</taxon>
        <taxon>Burkholderiales</taxon>
        <taxon>Burkholderiaceae</taxon>
        <taxon>Limnobacter</taxon>
    </lineage>
</organism>
<evidence type="ECO:0000313" key="1">
    <source>
        <dbReference type="EMBL" id="MCQ8896390.1"/>
    </source>
</evidence>
<protein>
    <recommendedName>
        <fullName evidence="3">DUF4145 domain-containing protein</fullName>
    </recommendedName>
</protein>
<dbReference type="EMBL" id="JANIGO010000002">
    <property type="protein sequence ID" value="MCQ8896390.1"/>
    <property type="molecule type" value="Genomic_DNA"/>
</dbReference>
<dbReference type="SUPFAM" id="SSF158668">
    <property type="entry name" value="MtlR-like"/>
    <property type="match status" value="1"/>
</dbReference>
<reference evidence="1 2" key="1">
    <citation type="submission" date="2022-07" db="EMBL/GenBank/DDBJ databases">
        <authorList>
            <person name="Xamxidin M."/>
            <person name="Wu M."/>
        </authorList>
    </citation>
    <scope>NUCLEOTIDE SEQUENCE [LARGE SCALE GENOMIC DNA]</scope>
    <source>
        <strain evidence="1 2">NBRC 111650</strain>
    </source>
</reference>
<dbReference type="RefSeq" id="WP_256764156.1">
    <property type="nucleotide sequence ID" value="NZ_JANIGO010000002.1"/>
</dbReference>
<evidence type="ECO:0008006" key="3">
    <source>
        <dbReference type="Google" id="ProtNLM"/>
    </source>
</evidence>